<name>A0A1X2IMY6_9FUNG</name>
<organism evidence="2 3">
    <name type="scientific">Absidia repens</name>
    <dbReference type="NCBI Taxonomy" id="90262"/>
    <lineage>
        <taxon>Eukaryota</taxon>
        <taxon>Fungi</taxon>
        <taxon>Fungi incertae sedis</taxon>
        <taxon>Mucoromycota</taxon>
        <taxon>Mucoromycotina</taxon>
        <taxon>Mucoromycetes</taxon>
        <taxon>Mucorales</taxon>
        <taxon>Cunninghamellaceae</taxon>
        <taxon>Absidia</taxon>
    </lineage>
</organism>
<feature type="region of interest" description="Disordered" evidence="1">
    <location>
        <begin position="1"/>
        <end position="73"/>
    </location>
</feature>
<feature type="compositionally biased region" description="Low complexity" evidence="1">
    <location>
        <begin position="18"/>
        <end position="31"/>
    </location>
</feature>
<sequence length="205" mass="23312">MAPAPASKKKRPVTQFFTPPSTLTPPTTHHPQQNRSSPNLRVPQNHHLHRTPGTGTVPALPSSSLPPKPSVTDGLHLHQNLRRALVPYWWFEQDNEHGGKGMCRFDYKNQVRLEALSDGRSTLTLTDASFPVPFQVILEHTDRSLREECCGFMYLNTPLILQHQLQQQQQLASPKFAYDPLAIQSYDDGEDQLYHDVFLNRRSSI</sequence>
<dbReference type="EMBL" id="MCGE01000007">
    <property type="protein sequence ID" value="ORZ19369.1"/>
    <property type="molecule type" value="Genomic_DNA"/>
</dbReference>
<proteinExistence type="predicted"/>
<dbReference type="Proteomes" id="UP000193560">
    <property type="component" value="Unassembled WGS sequence"/>
</dbReference>
<keyword evidence="3" id="KW-1185">Reference proteome</keyword>
<evidence type="ECO:0000313" key="2">
    <source>
        <dbReference type="EMBL" id="ORZ19369.1"/>
    </source>
</evidence>
<evidence type="ECO:0000313" key="3">
    <source>
        <dbReference type="Proteomes" id="UP000193560"/>
    </source>
</evidence>
<dbReference type="OrthoDB" id="2284884at2759"/>
<protein>
    <submittedName>
        <fullName evidence="2">Uncharacterized protein</fullName>
    </submittedName>
</protein>
<gene>
    <name evidence="2" type="ORF">BCR42DRAFT_409654</name>
</gene>
<dbReference type="AlphaFoldDB" id="A0A1X2IMY6"/>
<reference evidence="2 3" key="1">
    <citation type="submission" date="2016-07" db="EMBL/GenBank/DDBJ databases">
        <title>Pervasive Adenine N6-methylation of Active Genes in Fungi.</title>
        <authorList>
            <consortium name="DOE Joint Genome Institute"/>
            <person name="Mondo S.J."/>
            <person name="Dannebaum R.O."/>
            <person name="Kuo R.C."/>
            <person name="Labutti K."/>
            <person name="Haridas S."/>
            <person name="Kuo A."/>
            <person name="Salamov A."/>
            <person name="Ahrendt S.R."/>
            <person name="Lipzen A."/>
            <person name="Sullivan W."/>
            <person name="Andreopoulos W.B."/>
            <person name="Clum A."/>
            <person name="Lindquist E."/>
            <person name="Daum C."/>
            <person name="Ramamoorthy G.K."/>
            <person name="Gryganskyi A."/>
            <person name="Culley D."/>
            <person name="Magnuson J.K."/>
            <person name="James T.Y."/>
            <person name="O'Malley M.A."/>
            <person name="Stajich J.E."/>
            <person name="Spatafora J.W."/>
            <person name="Visel A."/>
            <person name="Grigoriev I.V."/>
        </authorList>
    </citation>
    <scope>NUCLEOTIDE SEQUENCE [LARGE SCALE GENOMIC DNA]</scope>
    <source>
        <strain evidence="2 3">NRRL 1336</strain>
    </source>
</reference>
<evidence type="ECO:0000256" key="1">
    <source>
        <dbReference type="SAM" id="MobiDB-lite"/>
    </source>
</evidence>
<comment type="caution">
    <text evidence="2">The sequence shown here is derived from an EMBL/GenBank/DDBJ whole genome shotgun (WGS) entry which is preliminary data.</text>
</comment>
<accession>A0A1X2IMY6</accession>